<dbReference type="AlphaFoldDB" id="S0FTJ5"/>
<comment type="caution">
    <text evidence="8">The sequence shown here is derived from an EMBL/GenBank/DDBJ whole genome shotgun (WGS) entry which is preliminary data.</text>
</comment>
<evidence type="ECO:0000313" key="9">
    <source>
        <dbReference type="Proteomes" id="UP000014216"/>
    </source>
</evidence>
<evidence type="ECO:0000256" key="7">
    <source>
        <dbReference type="SAM" id="Phobius"/>
    </source>
</evidence>
<dbReference type="PANTHER" id="PTHR34184:SF4">
    <property type="entry name" value="UPF0718 PROTEIN YCGR"/>
    <property type="match status" value="1"/>
</dbReference>
<evidence type="ECO:0000256" key="2">
    <source>
        <dbReference type="ARBA" id="ARBA00006386"/>
    </source>
</evidence>
<evidence type="ECO:0000256" key="5">
    <source>
        <dbReference type="ARBA" id="ARBA00022989"/>
    </source>
</evidence>
<evidence type="ECO:0000256" key="4">
    <source>
        <dbReference type="ARBA" id="ARBA00022692"/>
    </source>
</evidence>
<gene>
    <name evidence="8" type="ORF">Dpo_10c00070</name>
</gene>
<dbReference type="InterPro" id="IPR052923">
    <property type="entry name" value="UPF0718"/>
</dbReference>
<dbReference type="PATRIC" id="fig|1286635.3.peg.3845"/>
<evidence type="ECO:0000256" key="1">
    <source>
        <dbReference type="ARBA" id="ARBA00004651"/>
    </source>
</evidence>
<keyword evidence="5 7" id="KW-1133">Transmembrane helix</keyword>
<dbReference type="Proteomes" id="UP000014216">
    <property type="component" value="Unassembled WGS sequence"/>
</dbReference>
<keyword evidence="4 7" id="KW-0812">Transmembrane</keyword>
<keyword evidence="3" id="KW-1003">Cell membrane</keyword>
<evidence type="ECO:0000256" key="3">
    <source>
        <dbReference type="ARBA" id="ARBA00022475"/>
    </source>
</evidence>
<accession>S0FTJ5</accession>
<proteinExistence type="inferred from homology"/>
<dbReference type="PANTHER" id="PTHR34184">
    <property type="entry name" value="UPF0718 PROTEIN YCGR"/>
    <property type="match status" value="1"/>
</dbReference>
<feature type="transmembrane region" description="Helical" evidence="7">
    <location>
        <begin position="12"/>
        <end position="32"/>
    </location>
</feature>
<sequence>MTVVYDILKESWYLYLDVAVYMLFGFFIAGLLHVFFKAEKIKTYLGTGRIKPVVLAAFFGIPLPLCSCGVVPVATGLKKQGANSGAALSFMISTPETGVDSIAVSWAMLDPVMTVIRPVAAFITAVSTGIAQNFFGKDSPVAEKIDPKPSGG</sequence>
<protein>
    <submittedName>
        <fullName evidence="8">Putative permease DUF318</fullName>
    </submittedName>
</protein>
<name>S0FTJ5_9BACT</name>
<dbReference type="EMBL" id="APJX01000010">
    <property type="protein sequence ID" value="EMS78015.1"/>
    <property type="molecule type" value="Genomic_DNA"/>
</dbReference>
<reference evidence="8 9" key="1">
    <citation type="journal article" date="2013" name="Genome Announc.">
        <title>Draft Genome Sequence of Desulfotignum phosphitoxidans DSM 13687 Strain FiPS-3.</title>
        <authorList>
            <person name="Poehlein A."/>
            <person name="Daniel R."/>
            <person name="Simeonova D.D."/>
        </authorList>
    </citation>
    <scope>NUCLEOTIDE SEQUENCE [LARGE SCALE GENOMIC DNA]</scope>
    <source>
        <strain evidence="8 9">DSM 13687</strain>
    </source>
</reference>
<organism evidence="8 9">
    <name type="scientific">Desulfotignum phosphitoxidans DSM 13687</name>
    <dbReference type="NCBI Taxonomy" id="1286635"/>
    <lineage>
        <taxon>Bacteria</taxon>
        <taxon>Pseudomonadati</taxon>
        <taxon>Thermodesulfobacteriota</taxon>
        <taxon>Desulfobacteria</taxon>
        <taxon>Desulfobacterales</taxon>
        <taxon>Desulfobacteraceae</taxon>
        <taxon>Desulfotignum</taxon>
    </lineage>
</organism>
<evidence type="ECO:0000313" key="8">
    <source>
        <dbReference type="EMBL" id="EMS78015.1"/>
    </source>
</evidence>
<keyword evidence="9" id="KW-1185">Reference proteome</keyword>
<comment type="subcellular location">
    <subcellularLocation>
        <location evidence="1">Cell membrane</location>
        <topology evidence="1">Multi-pass membrane protein</topology>
    </subcellularLocation>
</comment>
<evidence type="ECO:0000256" key="6">
    <source>
        <dbReference type="ARBA" id="ARBA00023136"/>
    </source>
</evidence>
<dbReference type="Pfam" id="PF03773">
    <property type="entry name" value="ArsP_1"/>
    <property type="match status" value="1"/>
</dbReference>
<feature type="transmembrane region" description="Helical" evidence="7">
    <location>
        <begin position="53"/>
        <end position="74"/>
    </location>
</feature>
<keyword evidence="6 7" id="KW-0472">Membrane</keyword>
<feature type="transmembrane region" description="Helical" evidence="7">
    <location>
        <begin position="115"/>
        <end position="135"/>
    </location>
</feature>
<dbReference type="GO" id="GO:0005886">
    <property type="term" value="C:plasma membrane"/>
    <property type="evidence" value="ECO:0007669"/>
    <property type="project" value="UniProtKB-SubCell"/>
</dbReference>
<dbReference type="InterPro" id="IPR005524">
    <property type="entry name" value="DUF318"/>
</dbReference>
<comment type="similarity">
    <text evidence="2">Belongs to the UPF0718 family.</text>
</comment>